<reference evidence="4 5" key="1">
    <citation type="submission" date="2015-01" db="EMBL/GenBank/DDBJ databases">
        <title>Enhanced salinomycin production by adjusting the supply of polyketide extender units in Streptomyce albus DSM 41398.</title>
        <authorList>
            <person name="Lu C."/>
        </authorList>
    </citation>
    <scope>NUCLEOTIDE SEQUENCE [LARGE SCALE GENOMIC DNA]</scope>
    <source>
        <strain evidence="5">ATCC 21838 / DSM 41398 / FERM P-419 / JCM 4703 / NBRC 107858</strain>
    </source>
</reference>
<dbReference type="EMBL" id="CP010519">
    <property type="protein sequence ID" value="AJE87482.1"/>
    <property type="molecule type" value="Genomic_DNA"/>
</dbReference>
<keyword evidence="5" id="KW-1185">Reference proteome</keyword>
<dbReference type="PANTHER" id="PTHR43836">
    <property type="entry name" value="CATECHOL O-METHYLTRANSFERASE 1-RELATED"/>
    <property type="match status" value="1"/>
</dbReference>
<organism evidence="4 5">
    <name type="scientific">Streptomyces albus (strain ATCC 21838 / DSM 41398 / FERM P-419 / JCM 4703 / NBRC 107858)</name>
    <dbReference type="NCBI Taxonomy" id="1081613"/>
    <lineage>
        <taxon>Bacteria</taxon>
        <taxon>Bacillati</taxon>
        <taxon>Actinomycetota</taxon>
        <taxon>Actinomycetes</taxon>
        <taxon>Kitasatosporales</taxon>
        <taxon>Streptomycetaceae</taxon>
        <taxon>Streptomyces</taxon>
    </lineage>
</organism>
<sequence length="220" mass="23807">MTATTSRGYMRAALGDRDEALDRVLRRSLLERGMPTIMIDDNAGRFLQLVTHLHRPRHVVEIGTLFGYSAIHIARGLPPGGRLTTLEIDPAAAELARENFEIARVADRVEVLVGDAAGHLAEMERASVGMLFIDGDKKSYPSYLKLGFALVEPGGLLVADDAFAHGDFGAESDPDAGPDREARAIRTYAGAVGRSPLLFSAFVATESGLLVSRKKHPDDR</sequence>
<dbReference type="Pfam" id="PF01596">
    <property type="entry name" value="Methyltransf_3"/>
    <property type="match status" value="1"/>
</dbReference>
<keyword evidence="2 4" id="KW-0808">Transferase</keyword>
<proteinExistence type="predicted"/>
<evidence type="ECO:0000256" key="1">
    <source>
        <dbReference type="ARBA" id="ARBA00022603"/>
    </source>
</evidence>
<dbReference type="PROSITE" id="PS51682">
    <property type="entry name" value="SAM_OMT_I"/>
    <property type="match status" value="1"/>
</dbReference>
<dbReference type="CDD" id="cd02440">
    <property type="entry name" value="AdoMet_MTases"/>
    <property type="match status" value="1"/>
</dbReference>
<dbReference type="Gene3D" id="3.40.50.150">
    <property type="entry name" value="Vaccinia Virus protein VP39"/>
    <property type="match status" value="1"/>
</dbReference>
<evidence type="ECO:0000256" key="3">
    <source>
        <dbReference type="ARBA" id="ARBA00022691"/>
    </source>
</evidence>
<dbReference type="AlphaFoldDB" id="A0A0B5FAJ2"/>
<dbReference type="InterPro" id="IPR029063">
    <property type="entry name" value="SAM-dependent_MTases_sf"/>
</dbReference>
<dbReference type="InterPro" id="IPR002935">
    <property type="entry name" value="SAM_O-MeTrfase"/>
</dbReference>
<dbReference type="SUPFAM" id="SSF53335">
    <property type="entry name" value="S-adenosyl-L-methionine-dependent methyltransferases"/>
    <property type="match status" value="1"/>
</dbReference>
<protein>
    <submittedName>
        <fullName evidence="4">Putative O-methyltransferase</fullName>
    </submittedName>
</protein>
<keyword evidence="3" id="KW-0949">S-adenosyl-L-methionine</keyword>
<gene>
    <name evidence="4" type="ORF">SLNWT_7106</name>
</gene>
<dbReference type="PANTHER" id="PTHR43836:SF2">
    <property type="entry name" value="CATECHOL O-METHYLTRANSFERASE 1-RELATED"/>
    <property type="match status" value="1"/>
</dbReference>
<name>A0A0B5FAJ2_STRA4</name>
<dbReference type="GO" id="GO:0008171">
    <property type="term" value="F:O-methyltransferase activity"/>
    <property type="evidence" value="ECO:0007669"/>
    <property type="project" value="InterPro"/>
</dbReference>
<dbReference type="KEGG" id="sals:SLNWT_7106"/>
<keyword evidence="1 4" id="KW-0489">Methyltransferase</keyword>
<evidence type="ECO:0000313" key="5">
    <source>
        <dbReference type="Proteomes" id="UP000031523"/>
    </source>
</evidence>
<accession>A0A0B5FAJ2</accession>
<evidence type="ECO:0000313" key="4">
    <source>
        <dbReference type="EMBL" id="AJE87482.1"/>
    </source>
</evidence>
<evidence type="ECO:0000256" key="2">
    <source>
        <dbReference type="ARBA" id="ARBA00022679"/>
    </source>
</evidence>
<dbReference type="Proteomes" id="UP000031523">
    <property type="component" value="Chromosome"/>
</dbReference>
<dbReference type="GO" id="GO:0032259">
    <property type="term" value="P:methylation"/>
    <property type="evidence" value="ECO:0007669"/>
    <property type="project" value="UniProtKB-KW"/>
</dbReference>